<reference evidence="1 2" key="1">
    <citation type="submission" date="2018-06" db="EMBL/GenBank/DDBJ databases">
        <title>A transcriptomic atlas of mushroom development highlights an independent origin of complex multicellularity.</title>
        <authorList>
            <consortium name="DOE Joint Genome Institute"/>
            <person name="Krizsan K."/>
            <person name="Almasi E."/>
            <person name="Merenyi Z."/>
            <person name="Sahu N."/>
            <person name="Viragh M."/>
            <person name="Koszo T."/>
            <person name="Mondo S."/>
            <person name="Kiss B."/>
            <person name="Balint B."/>
            <person name="Kues U."/>
            <person name="Barry K."/>
            <person name="Hegedus J.C."/>
            <person name="Henrissat B."/>
            <person name="Johnson J."/>
            <person name="Lipzen A."/>
            <person name="Ohm R."/>
            <person name="Nagy I."/>
            <person name="Pangilinan J."/>
            <person name="Yan J."/>
            <person name="Xiong Y."/>
            <person name="Grigoriev I.V."/>
            <person name="Hibbett D.S."/>
            <person name="Nagy L.G."/>
        </authorList>
    </citation>
    <scope>NUCLEOTIDE SEQUENCE [LARGE SCALE GENOMIC DNA]</scope>
    <source>
        <strain evidence="1 2">SZMC22713</strain>
    </source>
</reference>
<evidence type="ECO:0000313" key="2">
    <source>
        <dbReference type="Proteomes" id="UP000294933"/>
    </source>
</evidence>
<dbReference type="VEuPathDB" id="FungiDB:BD410DRAFT_810037"/>
<protein>
    <submittedName>
        <fullName evidence="1">Uncharacterized protein</fullName>
    </submittedName>
</protein>
<name>A0A4Y7PG91_9AGAM</name>
<proteinExistence type="predicted"/>
<organism evidence="1 2">
    <name type="scientific">Rickenella mellea</name>
    <dbReference type="NCBI Taxonomy" id="50990"/>
    <lineage>
        <taxon>Eukaryota</taxon>
        <taxon>Fungi</taxon>
        <taxon>Dikarya</taxon>
        <taxon>Basidiomycota</taxon>
        <taxon>Agaricomycotina</taxon>
        <taxon>Agaricomycetes</taxon>
        <taxon>Hymenochaetales</taxon>
        <taxon>Rickenellaceae</taxon>
        <taxon>Rickenella</taxon>
    </lineage>
</organism>
<dbReference type="Proteomes" id="UP000294933">
    <property type="component" value="Unassembled WGS sequence"/>
</dbReference>
<sequence length="330" mass="36665">MDMRDPGYWEQSGSAYGGGGTNIPQPTFTASVQHGTSNETIETTRNYTYGLPYTLPAAFFPPSSCNLGRHFFRKVAVLRTIWFDSDTVRERNWKERDVSESLLKRKKLGDVKDCDGVETLIVSVCIRSLAKLLALVLKLERRVIPIFEKLPPFDYPPTFLTEFQVPGGKLKFNQIQVKVKYDCIGAPGARTRADVVLAETISAGYRVAPGGLHLEGGLAQHGKLGFSRGSEKAVIRNVKVTGEVASAATITGGVRKCFRPNDTAYWSLQEAPIFGEGISGHDAMSFTVHGKPHKMSFACEVVFKSFSSGKEERYKANTFGFWKKHTYEQY</sequence>
<dbReference type="AlphaFoldDB" id="A0A4Y7PG91"/>
<keyword evidence="2" id="KW-1185">Reference proteome</keyword>
<accession>A0A4Y7PG91</accession>
<gene>
    <name evidence="1" type="ORF">BD410DRAFT_810037</name>
</gene>
<dbReference type="EMBL" id="ML170400">
    <property type="protein sequence ID" value="TDL14051.1"/>
    <property type="molecule type" value="Genomic_DNA"/>
</dbReference>
<evidence type="ECO:0000313" key="1">
    <source>
        <dbReference type="EMBL" id="TDL14051.1"/>
    </source>
</evidence>